<evidence type="ECO:0000313" key="1">
    <source>
        <dbReference type="EMBL" id="KAH0547153.1"/>
    </source>
</evidence>
<reference evidence="1 2" key="1">
    <citation type="journal article" date="2021" name="J. Hered.">
        <title>A chromosome-level genome assembly of the parasitoid wasp, Cotesia glomerata (Hymenoptera: Braconidae).</title>
        <authorList>
            <person name="Pinto B.J."/>
            <person name="Weis J.J."/>
            <person name="Gamble T."/>
            <person name="Ode P.J."/>
            <person name="Paul R."/>
            <person name="Zaspel J.M."/>
        </authorList>
    </citation>
    <scope>NUCLEOTIDE SEQUENCE [LARGE SCALE GENOMIC DNA]</scope>
    <source>
        <strain evidence="1">CgM1</strain>
    </source>
</reference>
<keyword evidence="2" id="KW-1185">Reference proteome</keyword>
<evidence type="ECO:0000313" key="2">
    <source>
        <dbReference type="Proteomes" id="UP000826195"/>
    </source>
</evidence>
<comment type="caution">
    <text evidence="1">The sequence shown here is derived from an EMBL/GenBank/DDBJ whole genome shotgun (WGS) entry which is preliminary data.</text>
</comment>
<dbReference type="AlphaFoldDB" id="A0AAV7HSI2"/>
<gene>
    <name evidence="1" type="ORF">KQX54_017277</name>
</gene>
<accession>A0AAV7HSI2</accession>
<sequence length="89" mass="10408">MSDLPRRSTLEFKQSDRQHLDNSSATLYNRTTMLHGKTSRLLNLLNLPHHRNISVPKRRFNWVSLRDADGTWGGSIIWIGFTEQRDICE</sequence>
<dbReference type="EMBL" id="JAHXZJ010002237">
    <property type="protein sequence ID" value="KAH0547153.1"/>
    <property type="molecule type" value="Genomic_DNA"/>
</dbReference>
<protein>
    <submittedName>
        <fullName evidence="1">Uncharacterized protein</fullName>
    </submittedName>
</protein>
<dbReference type="Proteomes" id="UP000826195">
    <property type="component" value="Unassembled WGS sequence"/>
</dbReference>
<proteinExistence type="predicted"/>
<organism evidence="1 2">
    <name type="scientific">Cotesia glomerata</name>
    <name type="common">Lepidopteran parasitic wasp</name>
    <name type="synonym">Apanteles glomeratus</name>
    <dbReference type="NCBI Taxonomy" id="32391"/>
    <lineage>
        <taxon>Eukaryota</taxon>
        <taxon>Metazoa</taxon>
        <taxon>Ecdysozoa</taxon>
        <taxon>Arthropoda</taxon>
        <taxon>Hexapoda</taxon>
        <taxon>Insecta</taxon>
        <taxon>Pterygota</taxon>
        <taxon>Neoptera</taxon>
        <taxon>Endopterygota</taxon>
        <taxon>Hymenoptera</taxon>
        <taxon>Apocrita</taxon>
        <taxon>Ichneumonoidea</taxon>
        <taxon>Braconidae</taxon>
        <taxon>Microgastrinae</taxon>
        <taxon>Cotesia</taxon>
    </lineage>
</organism>
<name>A0AAV7HSI2_COTGL</name>